<dbReference type="Proteomes" id="UP000033740">
    <property type="component" value="Unassembled WGS sequence"/>
</dbReference>
<keyword evidence="1" id="KW-1133">Transmembrane helix</keyword>
<keyword evidence="1" id="KW-0812">Transmembrane</keyword>
<organism evidence="3 4">
    <name type="scientific">Microbacterium azadirachtae</name>
    <dbReference type="NCBI Taxonomy" id="582680"/>
    <lineage>
        <taxon>Bacteria</taxon>
        <taxon>Bacillati</taxon>
        <taxon>Actinomycetota</taxon>
        <taxon>Actinomycetes</taxon>
        <taxon>Micrococcales</taxon>
        <taxon>Microbacteriaceae</taxon>
        <taxon>Microbacterium</taxon>
    </lineage>
</organism>
<evidence type="ECO:0000259" key="2">
    <source>
        <dbReference type="Pfam" id="PF03779"/>
    </source>
</evidence>
<reference evidence="3 4" key="1">
    <citation type="submission" date="2015-02" db="EMBL/GenBank/DDBJ databases">
        <title>Draft genome sequences of ten Microbacterium spp. with emphasis on heavy metal contaminated environments.</title>
        <authorList>
            <person name="Corretto E."/>
        </authorList>
    </citation>
    <scope>NUCLEOTIDE SEQUENCE [LARGE SCALE GENOMIC DNA]</scope>
    <source>
        <strain evidence="3 4">ARN176</strain>
    </source>
</reference>
<dbReference type="RefSeq" id="WP_045270543.1">
    <property type="nucleotide sequence ID" value="NZ_JYIX01000022.1"/>
</dbReference>
<dbReference type="AlphaFoldDB" id="A0A0F0LU85"/>
<evidence type="ECO:0000256" key="1">
    <source>
        <dbReference type="SAM" id="Phobius"/>
    </source>
</evidence>
<name>A0A0F0LU85_9MICO</name>
<gene>
    <name evidence="3" type="ORF">RS86_00400</name>
</gene>
<dbReference type="InterPro" id="IPR005530">
    <property type="entry name" value="SPW"/>
</dbReference>
<accession>A0A0F0LU85</accession>
<protein>
    <recommendedName>
        <fullName evidence="2">SPW repeat-containing integral membrane domain-containing protein</fullName>
    </recommendedName>
</protein>
<feature type="domain" description="SPW repeat-containing integral membrane" evidence="2">
    <location>
        <begin position="7"/>
        <end position="102"/>
    </location>
</feature>
<comment type="caution">
    <text evidence="3">The sequence shown here is derived from an EMBL/GenBank/DDBJ whole genome shotgun (WGS) entry which is preliminary data.</text>
</comment>
<dbReference type="EMBL" id="JYIX01000022">
    <property type="protein sequence ID" value="KJL35860.1"/>
    <property type="molecule type" value="Genomic_DNA"/>
</dbReference>
<sequence length="124" mass="12776">MKKWTRWQDWVAVAAGLVAVVAGIMMTPGMGMSMTMMIVLGVLMIAAGVWSLAAPGLVSMEWILAAIGALLFISPWIGSYAGDAGPAWTSWICGAVCAAAGLWALVPAEKAHRASHGGPTAAHA</sequence>
<feature type="transmembrane region" description="Helical" evidence="1">
    <location>
        <begin position="32"/>
        <end position="50"/>
    </location>
</feature>
<keyword evidence="4" id="KW-1185">Reference proteome</keyword>
<keyword evidence="1" id="KW-0472">Membrane</keyword>
<feature type="transmembrane region" description="Helical" evidence="1">
    <location>
        <begin position="62"/>
        <end position="82"/>
    </location>
</feature>
<proteinExistence type="predicted"/>
<dbReference type="PATRIC" id="fig|582680.6.peg.411"/>
<dbReference type="STRING" id="582680.RS86_00400"/>
<evidence type="ECO:0000313" key="3">
    <source>
        <dbReference type="EMBL" id="KJL35860.1"/>
    </source>
</evidence>
<evidence type="ECO:0000313" key="4">
    <source>
        <dbReference type="Proteomes" id="UP000033740"/>
    </source>
</evidence>
<feature type="transmembrane region" description="Helical" evidence="1">
    <location>
        <begin position="7"/>
        <end position="26"/>
    </location>
</feature>
<feature type="transmembrane region" description="Helical" evidence="1">
    <location>
        <begin position="88"/>
        <end position="106"/>
    </location>
</feature>
<dbReference type="Pfam" id="PF03779">
    <property type="entry name" value="SPW"/>
    <property type="match status" value="1"/>
</dbReference>